<dbReference type="InterPro" id="IPR050492">
    <property type="entry name" value="Bact_metal-bind_prot9"/>
</dbReference>
<dbReference type="AlphaFoldDB" id="A0A4V3D4I4"/>
<dbReference type="PRINTS" id="PR00690">
    <property type="entry name" value="ADHESNFAMILY"/>
</dbReference>
<sequence length="399" mass="44340">MNLRKLASVAFALPLVLWGCSNNNGEATSTANTGIESTDTLTIYTTIFPLQDFAQKIGGDYVDVKSVYPPGTDAHTFDPSSKEMIELADADLFIYNGVQLEPFADAAVETLQSEDVAILEATEGVDLISSHGHEDGEAHDHSAEEDSHDHSAEEHDHAEGETAHDHSAEEDSHDHSAEEHDHAEGETAHDHDGEKHSHSAEEETHDHSDAEHDHSTEESQHNHVHGEFDPHAWLDPIRAIEMAENIKDELVTLMPVQEEAFNENFETLKAQLMELDEEMHSMVESKEDPVILVSHAAYGYWESHYGIIQISITGLSPTQEPSQQQLLDIIAEAQEHSIEYVLFEQSVTPRVAETIQNEIGAESLTLNNMEVVTEEDIQAGEDYVSIMQMNIELLDKAMK</sequence>
<feature type="chain" id="PRO_5039105789" evidence="6">
    <location>
        <begin position="24"/>
        <end position="399"/>
    </location>
</feature>
<dbReference type="Proteomes" id="UP000295632">
    <property type="component" value="Unassembled WGS sequence"/>
</dbReference>
<dbReference type="InterPro" id="IPR006128">
    <property type="entry name" value="Lipoprotein_PsaA-like"/>
</dbReference>
<keyword evidence="8" id="KW-1185">Reference proteome</keyword>
<keyword evidence="4" id="KW-0175">Coiled coil</keyword>
<comment type="similarity">
    <text evidence="3">Belongs to the bacterial solute-binding protein 9 family.</text>
</comment>
<dbReference type="GO" id="GO:0030001">
    <property type="term" value="P:metal ion transport"/>
    <property type="evidence" value="ECO:0007669"/>
    <property type="project" value="InterPro"/>
</dbReference>
<feature type="coiled-coil region" evidence="4">
    <location>
        <begin position="258"/>
        <end position="285"/>
    </location>
</feature>
<evidence type="ECO:0000313" key="7">
    <source>
        <dbReference type="EMBL" id="TDQ36397.1"/>
    </source>
</evidence>
<comment type="caution">
    <text evidence="7">The sequence shown here is derived from an EMBL/GenBank/DDBJ whole genome shotgun (WGS) entry which is preliminary data.</text>
</comment>
<dbReference type="GO" id="GO:0046872">
    <property type="term" value="F:metal ion binding"/>
    <property type="evidence" value="ECO:0007669"/>
    <property type="project" value="InterPro"/>
</dbReference>
<evidence type="ECO:0000256" key="2">
    <source>
        <dbReference type="ARBA" id="ARBA00022729"/>
    </source>
</evidence>
<evidence type="ECO:0000256" key="1">
    <source>
        <dbReference type="ARBA" id="ARBA00022448"/>
    </source>
</evidence>
<dbReference type="RefSeq" id="WP_133581687.1">
    <property type="nucleotide sequence ID" value="NZ_SNYJ01000018.1"/>
</dbReference>
<feature type="region of interest" description="Disordered" evidence="5">
    <location>
        <begin position="130"/>
        <end position="228"/>
    </location>
</feature>
<proteinExistence type="inferred from homology"/>
<feature type="compositionally biased region" description="Basic and acidic residues" evidence="5">
    <location>
        <begin position="131"/>
        <end position="228"/>
    </location>
</feature>
<evidence type="ECO:0000313" key="8">
    <source>
        <dbReference type="Proteomes" id="UP000295632"/>
    </source>
</evidence>
<dbReference type="PANTHER" id="PTHR42953:SF8">
    <property type="entry name" value="ZINT DOMAIN-CONTAINING PROTEIN"/>
    <property type="match status" value="1"/>
</dbReference>
<dbReference type="SUPFAM" id="SSF53807">
    <property type="entry name" value="Helical backbone' metal receptor"/>
    <property type="match status" value="1"/>
</dbReference>
<evidence type="ECO:0000256" key="3">
    <source>
        <dbReference type="RuleBase" id="RU003512"/>
    </source>
</evidence>
<name>A0A4V3D4I4_9BACI</name>
<accession>A0A4V3D4I4</accession>
<reference evidence="7 8" key="1">
    <citation type="submission" date="2019-03" db="EMBL/GenBank/DDBJ databases">
        <title>Genomic Encyclopedia of Type Strains, Phase IV (KMG-IV): sequencing the most valuable type-strain genomes for metagenomic binning, comparative biology and taxonomic classification.</title>
        <authorList>
            <person name="Goeker M."/>
        </authorList>
    </citation>
    <scope>NUCLEOTIDE SEQUENCE [LARGE SCALE GENOMIC DNA]</scope>
    <source>
        <strain evidence="7 8">DSM 28697</strain>
    </source>
</reference>
<dbReference type="OrthoDB" id="9810636at2"/>
<dbReference type="EMBL" id="SNYJ01000018">
    <property type="protein sequence ID" value="TDQ36397.1"/>
    <property type="molecule type" value="Genomic_DNA"/>
</dbReference>
<feature type="signal peptide" evidence="6">
    <location>
        <begin position="1"/>
        <end position="23"/>
    </location>
</feature>
<evidence type="ECO:0000256" key="5">
    <source>
        <dbReference type="SAM" id="MobiDB-lite"/>
    </source>
</evidence>
<evidence type="ECO:0000256" key="4">
    <source>
        <dbReference type="SAM" id="Coils"/>
    </source>
</evidence>
<evidence type="ECO:0000256" key="6">
    <source>
        <dbReference type="SAM" id="SignalP"/>
    </source>
</evidence>
<keyword evidence="1 3" id="KW-0813">Transport</keyword>
<keyword evidence="2 6" id="KW-0732">Signal</keyword>
<dbReference type="GO" id="GO:0007155">
    <property type="term" value="P:cell adhesion"/>
    <property type="evidence" value="ECO:0007669"/>
    <property type="project" value="InterPro"/>
</dbReference>
<organism evidence="7 8">
    <name type="scientific">Aureibacillus halotolerans</name>
    <dbReference type="NCBI Taxonomy" id="1508390"/>
    <lineage>
        <taxon>Bacteria</taxon>
        <taxon>Bacillati</taxon>
        <taxon>Bacillota</taxon>
        <taxon>Bacilli</taxon>
        <taxon>Bacillales</taxon>
        <taxon>Bacillaceae</taxon>
        <taxon>Aureibacillus</taxon>
    </lineage>
</organism>
<dbReference type="InterPro" id="IPR006127">
    <property type="entry name" value="ZnuA-like"/>
</dbReference>
<dbReference type="Gene3D" id="3.40.50.1980">
    <property type="entry name" value="Nitrogenase molybdenum iron protein domain"/>
    <property type="match status" value="3"/>
</dbReference>
<dbReference type="InterPro" id="IPR006129">
    <property type="entry name" value="AdhesinB"/>
</dbReference>
<dbReference type="Pfam" id="PF01297">
    <property type="entry name" value="ZnuA"/>
    <property type="match status" value="1"/>
</dbReference>
<dbReference type="PANTHER" id="PTHR42953">
    <property type="entry name" value="HIGH-AFFINITY ZINC UPTAKE SYSTEM PROTEIN ZNUA-RELATED"/>
    <property type="match status" value="1"/>
</dbReference>
<gene>
    <name evidence="7" type="ORF">EV213_11827</name>
</gene>
<dbReference type="PRINTS" id="PR00691">
    <property type="entry name" value="ADHESINB"/>
</dbReference>
<protein>
    <submittedName>
        <fullName evidence="7">Zinc transport system substrate-binding protein</fullName>
    </submittedName>
</protein>